<dbReference type="EMBL" id="CP061800">
    <property type="protein sequence ID" value="QTA87853.1"/>
    <property type="molecule type" value="Genomic_DNA"/>
</dbReference>
<organism evidence="1 2">
    <name type="scientific">Desulfonema magnum</name>
    <dbReference type="NCBI Taxonomy" id="45655"/>
    <lineage>
        <taxon>Bacteria</taxon>
        <taxon>Pseudomonadati</taxon>
        <taxon>Thermodesulfobacteriota</taxon>
        <taxon>Desulfobacteria</taxon>
        <taxon>Desulfobacterales</taxon>
        <taxon>Desulfococcaceae</taxon>
        <taxon>Desulfonema</taxon>
    </lineage>
</organism>
<dbReference type="Proteomes" id="UP000663722">
    <property type="component" value="Chromosome"/>
</dbReference>
<dbReference type="KEGG" id="dmm:dnm_038910"/>
<dbReference type="AlphaFoldDB" id="A0A975GPF4"/>
<gene>
    <name evidence="1" type="ORF">dnm_038910</name>
</gene>
<name>A0A975GPF4_9BACT</name>
<accession>A0A975GPF4</accession>
<reference evidence="1" key="1">
    <citation type="journal article" date="2021" name="Microb. Physiol.">
        <title>Proteogenomic Insights into the Physiology of Marine, Sulfate-Reducing, Filamentous Desulfonema limicola and Desulfonema magnum.</title>
        <authorList>
            <person name="Schnaars V."/>
            <person name="Wohlbrand L."/>
            <person name="Scheve S."/>
            <person name="Hinrichs C."/>
            <person name="Reinhardt R."/>
            <person name="Rabus R."/>
        </authorList>
    </citation>
    <scope>NUCLEOTIDE SEQUENCE</scope>
    <source>
        <strain evidence="1">4be13</strain>
    </source>
</reference>
<protein>
    <submittedName>
        <fullName evidence="1">Uncharacterized protein</fullName>
    </submittedName>
</protein>
<keyword evidence="2" id="KW-1185">Reference proteome</keyword>
<proteinExistence type="predicted"/>
<sequence length="41" mass="4454">MKFSLSVPDMPSLRDSGGGMRLLCYKYAALTGLSRPPLNPL</sequence>
<evidence type="ECO:0000313" key="2">
    <source>
        <dbReference type="Proteomes" id="UP000663722"/>
    </source>
</evidence>
<evidence type="ECO:0000313" key="1">
    <source>
        <dbReference type="EMBL" id="QTA87853.1"/>
    </source>
</evidence>